<organism evidence="2 3">
    <name type="scientific">Pisolithus tinctorius Marx 270</name>
    <dbReference type="NCBI Taxonomy" id="870435"/>
    <lineage>
        <taxon>Eukaryota</taxon>
        <taxon>Fungi</taxon>
        <taxon>Dikarya</taxon>
        <taxon>Basidiomycota</taxon>
        <taxon>Agaricomycotina</taxon>
        <taxon>Agaricomycetes</taxon>
        <taxon>Agaricomycetidae</taxon>
        <taxon>Boletales</taxon>
        <taxon>Sclerodermatineae</taxon>
        <taxon>Pisolithaceae</taxon>
        <taxon>Pisolithus</taxon>
    </lineage>
</organism>
<sequence>MVTVRLGLQRILQGAEAQTPPDLTQGTASNSTSDSGNHDLSEGSSSASSTQVQSAGLAIPRRNHKYRDSPAAYYWFKSQGEAPINHPSIVEDAEEGDIFFYWITGAEKWQMWIWKCVEGSYSWHPVQEGEQIKGPDGSPSAGRDMGEAL</sequence>
<reference evidence="3" key="2">
    <citation type="submission" date="2015-01" db="EMBL/GenBank/DDBJ databases">
        <title>Evolutionary Origins and Diversification of the Mycorrhizal Mutualists.</title>
        <authorList>
            <consortium name="DOE Joint Genome Institute"/>
            <consortium name="Mycorrhizal Genomics Consortium"/>
            <person name="Kohler A."/>
            <person name="Kuo A."/>
            <person name="Nagy L.G."/>
            <person name="Floudas D."/>
            <person name="Copeland A."/>
            <person name="Barry K.W."/>
            <person name="Cichocki N."/>
            <person name="Veneault-Fourrey C."/>
            <person name="LaButti K."/>
            <person name="Lindquist E.A."/>
            <person name="Lipzen A."/>
            <person name="Lundell T."/>
            <person name="Morin E."/>
            <person name="Murat C."/>
            <person name="Riley R."/>
            <person name="Ohm R."/>
            <person name="Sun H."/>
            <person name="Tunlid A."/>
            <person name="Henrissat B."/>
            <person name="Grigoriev I.V."/>
            <person name="Hibbett D.S."/>
            <person name="Martin F."/>
        </authorList>
    </citation>
    <scope>NUCLEOTIDE SEQUENCE [LARGE SCALE GENOMIC DNA]</scope>
    <source>
        <strain evidence="3">Marx 270</strain>
    </source>
</reference>
<gene>
    <name evidence="2" type="ORF">M404DRAFT_9129</name>
</gene>
<dbReference type="EMBL" id="KN831968">
    <property type="protein sequence ID" value="KIO05122.1"/>
    <property type="molecule type" value="Genomic_DNA"/>
</dbReference>
<feature type="region of interest" description="Disordered" evidence="1">
    <location>
        <begin position="15"/>
        <end position="63"/>
    </location>
</feature>
<feature type="compositionally biased region" description="Low complexity" evidence="1">
    <location>
        <begin position="42"/>
        <end position="56"/>
    </location>
</feature>
<evidence type="ECO:0000313" key="3">
    <source>
        <dbReference type="Proteomes" id="UP000054217"/>
    </source>
</evidence>
<evidence type="ECO:0000256" key="1">
    <source>
        <dbReference type="SAM" id="MobiDB-lite"/>
    </source>
</evidence>
<dbReference type="AlphaFoldDB" id="A0A0C3K696"/>
<dbReference type="InParanoid" id="A0A0C3K696"/>
<dbReference type="HOGENOM" id="CLU_1750440_0_0_1"/>
<keyword evidence="3" id="KW-1185">Reference proteome</keyword>
<accession>A0A0C3K696</accession>
<reference evidence="2 3" key="1">
    <citation type="submission" date="2014-04" db="EMBL/GenBank/DDBJ databases">
        <authorList>
            <consortium name="DOE Joint Genome Institute"/>
            <person name="Kuo A."/>
            <person name="Kohler A."/>
            <person name="Costa M.D."/>
            <person name="Nagy L.G."/>
            <person name="Floudas D."/>
            <person name="Copeland A."/>
            <person name="Barry K.W."/>
            <person name="Cichocki N."/>
            <person name="Veneault-Fourrey C."/>
            <person name="LaButti K."/>
            <person name="Lindquist E.A."/>
            <person name="Lipzen A."/>
            <person name="Lundell T."/>
            <person name="Morin E."/>
            <person name="Murat C."/>
            <person name="Sun H."/>
            <person name="Tunlid A."/>
            <person name="Henrissat B."/>
            <person name="Grigoriev I.V."/>
            <person name="Hibbett D.S."/>
            <person name="Martin F."/>
            <person name="Nordberg H.P."/>
            <person name="Cantor M.N."/>
            <person name="Hua S.X."/>
        </authorList>
    </citation>
    <scope>NUCLEOTIDE SEQUENCE [LARGE SCALE GENOMIC DNA]</scope>
    <source>
        <strain evidence="2 3">Marx 270</strain>
    </source>
</reference>
<feature type="compositionally biased region" description="Polar residues" evidence="1">
    <location>
        <begin position="21"/>
        <end position="35"/>
    </location>
</feature>
<evidence type="ECO:0000313" key="2">
    <source>
        <dbReference type="EMBL" id="KIO05122.1"/>
    </source>
</evidence>
<name>A0A0C3K696_PISTI</name>
<proteinExistence type="predicted"/>
<dbReference type="Proteomes" id="UP000054217">
    <property type="component" value="Unassembled WGS sequence"/>
</dbReference>
<protein>
    <submittedName>
        <fullName evidence="2">Uncharacterized protein</fullName>
    </submittedName>
</protein>
<feature type="region of interest" description="Disordered" evidence="1">
    <location>
        <begin position="127"/>
        <end position="149"/>
    </location>
</feature>